<dbReference type="PANTHER" id="PTHR24321">
    <property type="entry name" value="DEHYDROGENASES, SHORT CHAIN"/>
    <property type="match status" value="1"/>
</dbReference>
<sequence>MRLKDKVIVITGGAGELGSTMASRFLAEGASVLLADLDRLALEAASARLGGERIALCVADVGEEADNARIIEEAEAAFGGVDVFVANAGIEGKMGPISTQLAEDFDQVMRVNVRGPFLGVKYAMPAIARRGGGSIIILSSIAGVTGGSGVAPYSISKHAVIGLMRSAAMEGAPDRVRVNTINPAPMVGRMIRSIEEGLSPGHADEMRAAYVANSIPMGRYANFEDMSGLLVLLASDESSFLTGSVYMADGGMSAR</sequence>
<dbReference type="GO" id="GO:0016491">
    <property type="term" value="F:oxidoreductase activity"/>
    <property type="evidence" value="ECO:0007669"/>
    <property type="project" value="UniProtKB-KW"/>
</dbReference>
<dbReference type="InterPro" id="IPR002347">
    <property type="entry name" value="SDR_fam"/>
</dbReference>
<dbReference type="PROSITE" id="PS00061">
    <property type="entry name" value="ADH_SHORT"/>
    <property type="match status" value="1"/>
</dbReference>
<feature type="domain" description="Ketoreductase" evidence="3">
    <location>
        <begin position="6"/>
        <end position="190"/>
    </location>
</feature>
<dbReference type="Gene3D" id="3.40.50.720">
    <property type="entry name" value="NAD(P)-binding Rossmann-like Domain"/>
    <property type="match status" value="1"/>
</dbReference>
<reference evidence="4" key="1">
    <citation type="submission" date="2020-05" db="EMBL/GenBank/DDBJ databases">
        <title>Sulfur intermediates as new biogeochemical hubs in an aquatic model microbial ecosystem.</title>
        <authorList>
            <person name="Vigneron A."/>
        </authorList>
    </citation>
    <scope>NUCLEOTIDE SEQUENCE</scope>
    <source>
        <strain evidence="4">Bin.250</strain>
    </source>
</reference>
<organism evidence="4 5">
    <name type="scientific">SAR86 cluster bacterium</name>
    <dbReference type="NCBI Taxonomy" id="2030880"/>
    <lineage>
        <taxon>Bacteria</taxon>
        <taxon>Pseudomonadati</taxon>
        <taxon>Pseudomonadota</taxon>
        <taxon>Gammaproteobacteria</taxon>
        <taxon>SAR86 cluster</taxon>
    </lineage>
</organism>
<dbReference type="InterPro" id="IPR036291">
    <property type="entry name" value="NAD(P)-bd_dom_sf"/>
</dbReference>
<dbReference type="FunFam" id="3.40.50.720:FF:000084">
    <property type="entry name" value="Short-chain dehydrogenase reductase"/>
    <property type="match status" value="1"/>
</dbReference>
<accession>A0A973A986</accession>
<dbReference type="SUPFAM" id="SSF51735">
    <property type="entry name" value="NAD(P)-binding Rossmann-fold domains"/>
    <property type="match status" value="1"/>
</dbReference>
<dbReference type="PRINTS" id="PR00080">
    <property type="entry name" value="SDRFAMILY"/>
</dbReference>
<dbReference type="SMART" id="SM00822">
    <property type="entry name" value="PKS_KR"/>
    <property type="match status" value="1"/>
</dbReference>
<proteinExistence type="inferred from homology"/>
<gene>
    <name evidence="4" type="ORF">HQ497_11465</name>
</gene>
<dbReference type="InterPro" id="IPR057326">
    <property type="entry name" value="KR_dom"/>
</dbReference>
<dbReference type="InterPro" id="IPR020904">
    <property type="entry name" value="Sc_DH/Rdtase_CS"/>
</dbReference>
<dbReference type="PANTHER" id="PTHR24321:SF15">
    <property type="entry name" value="OXIDOREDUCTASE UCPA"/>
    <property type="match status" value="1"/>
</dbReference>
<comment type="caution">
    <text evidence="4">The sequence shown here is derived from an EMBL/GenBank/DDBJ whole genome shotgun (WGS) entry which is preliminary data.</text>
</comment>
<dbReference type="EMBL" id="JABMOJ010000434">
    <property type="protein sequence ID" value="NQV65970.1"/>
    <property type="molecule type" value="Genomic_DNA"/>
</dbReference>
<keyword evidence="2" id="KW-0560">Oxidoreductase</keyword>
<evidence type="ECO:0000259" key="3">
    <source>
        <dbReference type="SMART" id="SM00822"/>
    </source>
</evidence>
<evidence type="ECO:0000313" key="5">
    <source>
        <dbReference type="Proteomes" id="UP000754644"/>
    </source>
</evidence>
<evidence type="ECO:0000256" key="2">
    <source>
        <dbReference type="ARBA" id="ARBA00023002"/>
    </source>
</evidence>
<dbReference type="Proteomes" id="UP000754644">
    <property type="component" value="Unassembled WGS sequence"/>
</dbReference>
<name>A0A973A986_9GAMM</name>
<dbReference type="PRINTS" id="PR00081">
    <property type="entry name" value="GDHRDH"/>
</dbReference>
<dbReference type="AlphaFoldDB" id="A0A973A986"/>
<evidence type="ECO:0000256" key="1">
    <source>
        <dbReference type="ARBA" id="ARBA00006484"/>
    </source>
</evidence>
<dbReference type="CDD" id="cd05233">
    <property type="entry name" value="SDR_c"/>
    <property type="match status" value="1"/>
</dbReference>
<evidence type="ECO:0000313" key="4">
    <source>
        <dbReference type="EMBL" id="NQV65970.1"/>
    </source>
</evidence>
<comment type="similarity">
    <text evidence="1">Belongs to the short-chain dehydrogenases/reductases (SDR) family.</text>
</comment>
<dbReference type="Pfam" id="PF13561">
    <property type="entry name" value="adh_short_C2"/>
    <property type="match status" value="1"/>
</dbReference>
<protein>
    <submittedName>
        <fullName evidence="4">SDR family oxidoreductase</fullName>
    </submittedName>
</protein>